<dbReference type="InterPro" id="IPR029033">
    <property type="entry name" value="His_PPase_superfam"/>
</dbReference>
<dbReference type="CDD" id="cd07040">
    <property type="entry name" value="HP"/>
    <property type="match status" value="1"/>
</dbReference>
<sequence length="182" mass="20253">MTVVQILSLEAVGVSKPVKLYIIRHGEAQPPQGLRGDAIRPLSTYGEQEVMASGHWLANYLAEQNADALDWLIVSPYIRARQTASLLRRQVKVQNEQVNDAITPDGQAEQVSDWLFAELQHRGSKVKHVAIVSHMPFVSYLVAALDKTIEPMLFPTAGIAELVLDAEQWRGKFIRMAVAEPD</sequence>
<gene>
    <name evidence="1" type="primary">sixA</name>
    <name evidence="1" type="ORF">CWI69_02350</name>
</gene>
<dbReference type="SMART" id="SM00855">
    <property type="entry name" value="PGAM"/>
    <property type="match status" value="1"/>
</dbReference>
<dbReference type="GO" id="GO:0005737">
    <property type="term" value="C:cytoplasm"/>
    <property type="evidence" value="ECO:0007669"/>
    <property type="project" value="InterPro"/>
</dbReference>
<dbReference type="NCBIfam" id="TIGR00249">
    <property type="entry name" value="sixA"/>
    <property type="match status" value="1"/>
</dbReference>
<dbReference type="EMBL" id="PIPW01000001">
    <property type="protein sequence ID" value="RUO54278.1"/>
    <property type="molecule type" value="Genomic_DNA"/>
</dbReference>
<organism evidence="1 2">
    <name type="scientific">Pseudidiomarina halophila</name>
    <dbReference type="NCBI Taxonomy" id="1449799"/>
    <lineage>
        <taxon>Bacteria</taxon>
        <taxon>Pseudomonadati</taxon>
        <taxon>Pseudomonadota</taxon>
        <taxon>Gammaproteobacteria</taxon>
        <taxon>Alteromonadales</taxon>
        <taxon>Idiomarinaceae</taxon>
        <taxon>Pseudidiomarina</taxon>
    </lineage>
</organism>
<dbReference type="Pfam" id="PF00300">
    <property type="entry name" value="His_Phos_1"/>
    <property type="match status" value="1"/>
</dbReference>
<evidence type="ECO:0000313" key="2">
    <source>
        <dbReference type="Proteomes" id="UP000287198"/>
    </source>
</evidence>
<dbReference type="Proteomes" id="UP000287198">
    <property type="component" value="Unassembled WGS sequence"/>
</dbReference>
<name>A0A432Y013_9GAMM</name>
<evidence type="ECO:0000313" key="1">
    <source>
        <dbReference type="EMBL" id="RUO54278.1"/>
    </source>
</evidence>
<dbReference type="InterPro" id="IPR013078">
    <property type="entry name" value="His_Pase_superF_clade-1"/>
</dbReference>
<dbReference type="AlphaFoldDB" id="A0A432Y013"/>
<dbReference type="InterPro" id="IPR004449">
    <property type="entry name" value="SixA"/>
</dbReference>
<dbReference type="SUPFAM" id="SSF53254">
    <property type="entry name" value="Phosphoglycerate mutase-like"/>
    <property type="match status" value="1"/>
</dbReference>
<comment type="caution">
    <text evidence="1">The sequence shown here is derived from an EMBL/GenBank/DDBJ whole genome shotgun (WGS) entry which is preliminary data.</text>
</comment>
<keyword evidence="2" id="KW-1185">Reference proteome</keyword>
<dbReference type="Gene3D" id="3.40.50.1240">
    <property type="entry name" value="Phosphoglycerate mutase-like"/>
    <property type="match status" value="1"/>
</dbReference>
<proteinExistence type="predicted"/>
<protein>
    <submittedName>
        <fullName evidence="1">Phosphohistidine phosphatase SixA</fullName>
    </submittedName>
</protein>
<accession>A0A432Y013</accession>
<reference evidence="2" key="1">
    <citation type="journal article" date="2018" name="Front. Microbiol.">
        <title>Genome-Based Analysis Reveals the Taxonomy and Diversity of the Family Idiomarinaceae.</title>
        <authorList>
            <person name="Liu Y."/>
            <person name="Lai Q."/>
            <person name="Shao Z."/>
        </authorList>
    </citation>
    <scope>NUCLEOTIDE SEQUENCE [LARGE SCALE GENOMIC DNA]</scope>
    <source>
        <strain evidence="2">BH195</strain>
    </source>
</reference>
<dbReference type="GO" id="GO:0101006">
    <property type="term" value="F:protein histidine phosphatase activity"/>
    <property type="evidence" value="ECO:0007669"/>
    <property type="project" value="InterPro"/>
</dbReference>